<sequence>MAKLSDLLAQQEKLKQQIVDASQEEVAEIKERLEAISSATGQSVSELLGLSTVPAAKKNKPTADKDSQMLTEWRTTKLGKGYVDPQGKTYIVKDKGRLPAWLVEAVKSGKLK</sequence>
<dbReference type="RefSeq" id="WP_273742808.1">
    <property type="nucleotide sequence ID" value="NZ_CP117466.1"/>
</dbReference>
<organism evidence="2 3">
    <name type="scientific">Paracoccus marcusii</name>
    <dbReference type="NCBI Taxonomy" id="59779"/>
    <lineage>
        <taxon>Bacteria</taxon>
        <taxon>Pseudomonadati</taxon>
        <taxon>Pseudomonadota</taxon>
        <taxon>Alphaproteobacteria</taxon>
        <taxon>Rhodobacterales</taxon>
        <taxon>Paracoccaceae</taxon>
        <taxon>Paracoccus</taxon>
    </lineage>
</organism>
<dbReference type="Proteomes" id="UP001216899">
    <property type="component" value="Chromosome"/>
</dbReference>
<accession>A0ABY7UNS5</accession>
<name>A0ABY7UNS5_9RHOB</name>
<keyword evidence="1" id="KW-0175">Coiled coil</keyword>
<evidence type="ECO:0000313" key="2">
    <source>
        <dbReference type="EMBL" id="WDA11585.1"/>
    </source>
</evidence>
<protein>
    <submittedName>
        <fullName evidence="2">H-NS family nucleoid-associated regulatory protein</fullName>
    </submittedName>
</protein>
<evidence type="ECO:0000256" key="1">
    <source>
        <dbReference type="SAM" id="Coils"/>
    </source>
</evidence>
<dbReference type="EMBL" id="CP117466">
    <property type="protein sequence ID" value="WDA11585.1"/>
    <property type="molecule type" value="Genomic_DNA"/>
</dbReference>
<keyword evidence="3" id="KW-1185">Reference proteome</keyword>
<reference evidence="2 3" key="1">
    <citation type="submission" date="2023-02" db="EMBL/GenBank/DDBJ databases">
        <title>Whole genome sequenc of Paracoccus marcusii MBLB0836.</title>
        <authorList>
            <person name="Seo M.-J."/>
            <person name="Cho E.-S."/>
            <person name="Hwang C.Y."/>
        </authorList>
    </citation>
    <scope>NUCLEOTIDE SEQUENCE [LARGE SCALE GENOMIC DNA]</scope>
    <source>
        <strain evidence="2 3">MBLB0836</strain>
    </source>
</reference>
<gene>
    <name evidence="2" type="ORF">PRL19_09750</name>
</gene>
<feature type="coiled-coil region" evidence="1">
    <location>
        <begin position="4"/>
        <end position="39"/>
    </location>
</feature>
<proteinExistence type="predicted"/>
<evidence type="ECO:0000313" key="3">
    <source>
        <dbReference type="Proteomes" id="UP001216899"/>
    </source>
</evidence>